<evidence type="ECO:0000256" key="1">
    <source>
        <dbReference type="ARBA" id="ARBA00022679"/>
    </source>
</evidence>
<dbReference type="PANTHER" id="PTHR35046">
    <property type="entry name" value="ZINC KNUCKLE (CCHC-TYPE) FAMILY PROTEIN"/>
    <property type="match status" value="1"/>
</dbReference>
<name>A0A835CIY4_9FABA</name>
<keyword evidence="2" id="KW-0548">Nucleotidyltransferase</keyword>
<dbReference type="InterPro" id="IPR005162">
    <property type="entry name" value="Retrotrans_gag_dom"/>
</dbReference>
<feature type="domain" description="Integrase zinc-binding" evidence="9">
    <location>
        <begin position="580"/>
        <end position="628"/>
    </location>
</feature>
<gene>
    <name evidence="10" type="ORF">G2W53_000909</name>
</gene>
<dbReference type="GO" id="GO:0004519">
    <property type="term" value="F:endonuclease activity"/>
    <property type="evidence" value="ECO:0007669"/>
    <property type="project" value="UniProtKB-KW"/>
</dbReference>
<dbReference type="CDD" id="cd00303">
    <property type="entry name" value="retropepsin_like"/>
    <property type="match status" value="1"/>
</dbReference>
<evidence type="ECO:0000256" key="6">
    <source>
        <dbReference type="ARBA" id="ARBA00022918"/>
    </source>
</evidence>
<keyword evidence="5" id="KW-0378">Hydrolase</keyword>
<evidence type="ECO:0000313" key="10">
    <source>
        <dbReference type="EMBL" id="KAF7844004.1"/>
    </source>
</evidence>
<comment type="caution">
    <text evidence="10">The sequence shown here is derived from an EMBL/GenBank/DDBJ whole genome shotgun (WGS) entry which is preliminary data.</text>
</comment>
<dbReference type="InterPro" id="IPR043502">
    <property type="entry name" value="DNA/RNA_pol_sf"/>
</dbReference>
<evidence type="ECO:0000259" key="7">
    <source>
        <dbReference type="Pfam" id="PF03732"/>
    </source>
</evidence>
<keyword evidence="11" id="KW-1185">Reference proteome</keyword>
<feature type="domain" description="Retrotransposon gag" evidence="7">
    <location>
        <begin position="9"/>
        <end position="106"/>
    </location>
</feature>
<dbReference type="Pfam" id="PF03732">
    <property type="entry name" value="Retrotrans_gag"/>
    <property type="match status" value="1"/>
</dbReference>
<dbReference type="Proteomes" id="UP000634136">
    <property type="component" value="Unassembled WGS sequence"/>
</dbReference>
<dbReference type="PANTHER" id="PTHR35046:SF9">
    <property type="entry name" value="RNA-DIRECTED DNA POLYMERASE"/>
    <property type="match status" value="1"/>
</dbReference>
<evidence type="ECO:0000256" key="2">
    <source>
        <dbReference type="ARBA" id="ARBA00022695"/>
    </source>
</evidence>
<organism evidence="10 11">
    <name type="scientific">Senna tora</name>
    <dbReference type="NCBI Taxonomy" id="362788"/>
    <lineage>
        <taxon>Eukaryota</taxon>
        <taxon>Viridiplantae</taxon>
        <taxon>Streptophyta</taxon>
        <taxon>Embryophyta</taxon>
        <taxon>Tracheophyta</taxon>
        <taxon>Spermatophyta</taxon>
        <taxon>Magnoliopsida</taxon>
        <taxon>eudicotyledons</taxon>
        <taxon>Gunneridae</taxon>
        <taxon>Pentapetalae</taxon>
        <taxon>rosids</taxon>
        <taxon>fabids</taxon>
        <taxon>Fabales</taxon>
        <taxon>Fabaceae</taxon>
        <taxon>Caesalpinioideae</taxon>
        <taxon>Cassia clade</taxon>
        <taxon>Senna</taxon>
    </lineage>
</organism>
<evidence type="ECO:0000259" key="9">
    <source>
        <dbReference type="Pfam" id="PF17921"/>
    </source>
</evidence>
<dbReference type="InterPro" id="IPR021109">
    <property type="entry name" value="Peptidase_aspartic_dom_sf"/>
</dbReference>
<keyword evidence="3" id="KW-0540">Nuclease</keyword>
<evidence type="ECO:0000313" key="11">
    <source>
        <dbReference type="Proteomes" id="UP000634136"/>
    </source>
</evidence>
<dbReference type="GO" id="GO:0016787">
    <property type="term" value="F:hydrolase activity"/>
    <property type="evidence" value="ECO:0007669"/>
    <property type="project" value="UniProtKB-KW"/>
</dbReference>
<feature type="domain" description="Reverse transcriptase RNase H-like" evidence="8">
    <location>
        <begin position="396"/>
        <end position="495"/>
    </location>
</feature>
<dbReference type="InterPro" id="IPR041588">
    <property type="entry name" value="Integrase_H2C2"/>
</dbReference>
<dbReference type="Pfam" id="PF17917">
    <property type="entry name" value="RT_RNaseH"/>
    <property type="match status" value="1"/>
</dbReference>
<dbReference type="GO" id="GO:0003964">
    <property type="term" value="F:RNA-directed DNA polymerase activity"/>
    <property type="evidence" value="ECO:0007669"/>
    <property type="project" value="UniProtKB-KW"/>
</dbReference>
<evidence type="ECO:0000256" key="4">
    <source>
        <dbReference type="ARBA" id="ARBA00022759"/>
    </source>
</evidence>
<dbReference type="Pfam" id="PF17921">
    <property type="entry name" value="Integrase_H2C2"/>
    <property type="match status" value="1"/>
</dbReference>
<dbReference type="SUPFAM" id="SSF50630">
    <property type="entry name" value="Acid proteases"/>
    <property type="match status" value="1"/>
</dbReference>
<evidence type="ECO:0000256" key="3">
    <source>
        <dbReference type="ARBA" id="ARBA00022722"/>
    </source>
</evidence>
<evidence type="ECO:0000259" key="8">
    <source>
        <dbReference type="Pfam" id="PF17917"/>
    </source>
</evidence>
<dbReference type="OrthoDB" id="1909920at2759"/>
<dbReference type="EMBL" id="JAAIUW010000001">
    <property type="protein sequence ID" value="KAF7844004.1"/>
    <property type="molecule type" value="Genomic_DNA"/>
</dbReference>
<dbReference type="SUPFAM" id="SSF56672">
    <property type="entry name" value="DNA/RNA polymerases"/>
    <property type="match status" value="1"/>
</dbReference>
<evidence type="ECO:0000256" key="5">
    <source>
        <dbReference type="ARBA" id="ARBA00022801"/>
    </source>
</evidence>
<accession>A0A835CIY4</accession>
<dbReference type="InterPro" id="IPR041373">
    <property type="entry name" value="RT_RNaseH"/>
</dbReference>
<proteinExistence type="predicted"/>
<sequence length="918" mass="104829">MNDIQCVRFARMKMVGPAKKYWQTVQRNLERLGQSQIEVWAEMKMKLKEKYLPTHYRSQLMNQLLNLKQISNVTDYMTRFDELMLRCDIQEEQWVTVTRFVNGLRPKIQRELRLNFPESIEEAYHRALEVESLSRYTSARRFTSVGPKVRPSQNFTSVTRPISQPKSASVCPSNQLSGSGFLNVMRCLLSNPIPQDSWKRTSIFHTFVKCGNKVCKLVVDGGSSRNVVSTSGVARLGLKTEPHPELFRVAWVDKTSLPVTRQCRVPIQLGEYQEDVLCDVLPMDVSHVLLGRPWLYDHNVISYGKENTHAFKHGEKTILLQPAKPEIELKTSLKSKGHKTKDHNLHFLTHRQFEDESKEIGVMLALVPKISVRITSVAFGSIKKKLSESLVLALPNFAKPFEVACDASGVGIGGVLSQEGHPIAFFSEKLNEAKQKYSIYDKEFYALVRTLKHWKFYLLPQEFVLYSDHQALKFLQSQGHLNSRHAEWVEFLQEFTFVVKHRSGVENKATDALSRMLTVLNSMSVSIVGFDRLKDEYASCPDFGIIFQEISNGNRHDHQDFIIKDGHLFRGTRLCIPRTSIRDFLIWELHAGGLAGHFGRDKTIALIEDRFYWPSLKRDVARVLSQCRDLLRGLVGDKPGNWDLVLPTAEFAYNNSVNRSTDGALELVKALKEELAQGGEWSLACELAASDIILPQFLSSFFFRKSKLAFNKETEDNLQDSIKGSNRWVLQEIGFFNKLTTWEQSASMRSLQTTAASLQIFLVTVHSLNRCSTLSLWMLQRGHVGLTFSPLCTRTSLQGIPFHQTTYKKNLTLGWHWSFHIQLATPNQCIWFITEMVCWDTHYCVFYLRGSYGSHITPGVLPEVCWGARVNTPPLALHVVLQDRKCSSHESWLFRAHPSQWVCKLYPSLPGASSSFLG</sequence>
<dbReference type="AlphaFoldDB" id="A0A835CIY4"/>
<reference evidence="10" key="1">
    <citation type="submission" date="2020-09" db="EMBL/GenBank/DDBJ databases">
        <title>Genome-Enabled Discovery of Anthraquinone Biosynthesis in Senna tora.</title>
        <authorList>
            <person name="Kang S.-H."/>
            <person name="Pandey R.P."/>
            <person name="Lee C.-M."/>
            <person name="Sim J.-S."/>
            <person name="Jeong J.-T."/>
            <person name="Choi B.-S."/>
            <person name="Jung M."/>
            <person name="Ginzburg D."/>
            <person name="Zhao K."/>
            <person name="Won S.Y."/>
            <person name="Oh T.-J."/>
            <person name="Yu Y."/>
            <person name="Kim N.-H."/>
            <person name="Lee O.R."/>
            <person name="Lee T.-H."/>
            <person name="Bashyal P."/>
            <person name="Kim T.-S."/>
            <person name="Lee W.-H."/>
            <person name="Kawkins C."/>
            <person name="Kim C.-K."/>
            <person name="Kim J.S."/>
            <person name="Ahn B.O."/>
            <person name="Rhee S.Y."/>
            <person name="Sohng J.K."/>
        </authorList>
    </citation>
    <scope>NUCLEOTIDE SEQUENCE</scope>
    <source>
        <tissue evidence="10">Leaf</tissue>
    </source>
</reference>
<protein>
    <submittedName>
        <fullName evidence="10">Putative mitochondrial protein</fullName>
    </submittedName>
</protein>
<keyword evidence="1" id="KW-0808">Transferase</keyword>
<dbReference type="Gene3D" id="1.10.340.70">
    <property type="match status" value="1"/>
</dbReference>
<dbReference type="Gene3D" id="2.40.70.10">
    <property type="entry name" value="Acid Proteases"/>
    <property type="match status" value="1"/>
</dbReference>
<keyword evidence="6" id="KW-0695">RNA-directed DNA polymerase</keyword>
<dbReference type="CDD" id="cd09274">
    <property type="entry name" value="RNase_HI_RT_Ty3"/>
    <property type="match status" value="1"/>
</dbReference>
<keyword evidence="4" id="KW-0255">Endonuclease</keyword>